<dbReference type="InterPro" id="IPR000172">
    <property type="entry name" value="GMC_OxRdtase_N"/>
</dbReference>
<feature type="binding site" evidence="6">
    <location>
        <position position="641"/>
    </location>
    <ligand>
        <name>FAD</name>
        <dbReference type="ChEBI" id="CHEBI:57692"/>
    </ligand>
</feature>
<comment type="similarity">
    <text evidence="2">Belongs to the GMC oxidoreductase family.</text>
</comment>
<dbReference type="PANTHER" id="PTHR11552:SF147">
    <property type="entry name" value="CHOLINE DEHYDROGENASE, MITOCHONDRIAL"/>
    <property type="match status" value="1"/>
</dbReference>
<evidence type="ECO:0000256" key="3">
    <source>
        <dbReference type="ARBA" id="ARBA00022630"/>
    </source>
</evidence>
<feature type="domain" description="Glucose-methanol-choline oxidoreductase N-terminal" evidence="7">
    <location>
        <begin position="344"/>
        <end position="358"/>
    </location>
</feature>
<organism evidence="8 9">
    <name type="scientific">Galendromus occidentalis</name>
    <name type="common">western predatory mite</name>
    <dbReference type="NCBI Taxonomy" id="34638"/>
    <lineage>
        <taxon>Eukaryota</taxon>
        <taxon>Metazoa</taxon>
        <taxon>Ecdysozoa</taxon>
        <taxon>Arthropoda</taxon>
        <taxon>Chelicerata</taxon>
        <taxon>Arachnida</taxon>
        <taxon>Acari</taxon>
        <taxon>Parasitiformes</taxon>
        <taxon>Mesostigmata</taxon>
        <taxon>Gamasina</taxon>
        <taxon>Phytoseioidea</taxon>
        <taxon>Phytoseiidae</taxon>
        <taxon>Typhlodrominae</taxon>
        <taxon>Galendromus</taxon>
    </lineage>
</organism>
<dbReference type="Pfam" id="PF00732">
    <property type="entry name" value="GMC_oxred_N"/>
    <property type="match status" value="1"/>
</dbReference>
<evidence type="ECO:0000256" key="1">
    <source>
        <dbReference type="ARBA" id="ARBA00001974"/>
    </source>
</evidence>
<feature type="binding site" evidence="6">
    <location>
        <position position="299"/>
    </location>
    <ligand>
        <name>FAD</name>
        <dbReference type="ChEBI" id="CHEBI:57692"/>
    </ligand>
</feature>
<dbReference type="SUPFAM" id="SSF51905">
    <property type="entry name" value="FAD/NAD(P)-binding domain"/>
    <property type="match status" value="1"/>
</dbReference>
<sequence length="678" mass="75137">MSLFDHLDFAAFQLLVQPYFTTLVKLSASFLPTYGGQLLNVVVAFLSTLNGRTPDFYNQDIPLVSPSMLLESYDYIVIGGGIAGCLMSKRLAAANYTTLLIHGPGSLPNALPRVPLFNALLHGNPEHDFSYDGPYIPQTHWRNHTPRYSSGTDLGGSAVLSAQMWSYGKKGDYRSWKDLYNLSPDFDYANLRKFGEKHEDAATEINGTDFAYGREGEIQVRFSPTWSPFARLQNLFEETAARVTQTAIVEDHNSNALGFGKIITAVEHRRNTSYISTPTRAFFEGDVPEKLHILTEHMVQKILFDTSVQPPKANGVQFISVAHSFFEPKQLSAFANKAVILSAGAVRSPQLLILSGVGPKPVLEKLKVEPVVIREGVGQNLHDHYDIGKATVCFSEPTKGYEDLSLQRVFQFIQDGSGPLGTSFGVESVGFFRSRMENLTTCPDPNDAETCQPDFELILQFIGQNTPLTANHYYADGITQEGLEMFYQAGRPERKDRSKINIYNKQTECLLLTPTLLHPEYRGQITLTSASPLDKPIIDLDPTKNERDMKLFGELWQMVKNITNEAFGGLSGKFVDETFPECENIRDRDSIEYGTCQAVPYIRTAWHMAGTCRLGKADDPLAVVDENFNVIGAQNLMVADGSVVPYPTSGHMLAMISALAEKAVDRLIAKSDAVPGTK</sequence>
<dbReference type="PROSITE" id="PS00624">
    <property type="entry name" value="GMC_OXRED_2"/>
    <property type="match status" value="1"/>
</dbReference>
<comment type="cofactor">
    <cofactor evidence="1 6">
        <name>FAD</name>
        <dbReference type="ChEBI" id="CHEBI:57692"/>
    </cofactor>
</comment>
<evidence type="ECO:0000313" key="8">
    <source>
        <dbReference type="Proteomes" id="UP000694867"/>
    </source>
</evidence>
<evidence type="ECO:0000256" key="4">
    <source>
        <dbReference type="ARBA" id="ARBA00022827"/>
    </source>
</evidence>
<evidence type="ECO:0000256" key="6">
    <source>
        <dbReference type="PIRSR" id="PIRSR000137-2"/>
    </source>
</evidence>
<gene>
    <name evidence="9" type="primary">LOC100904426</name>
</gene>
<dbReference type="Pfam" id="PF05199">
    <property type="entry name" value="GMC_oxred_C"/>
    <property type="match status" value="1"/>
</dbReference>
<dbReference type="AlphaFoldDB" id="A0AAJ6VZ01"/>
<dbReference type="GO" id="GO:0050660">
    <property type="term" value="F:flavin adenine dinucleotide binding"/>
    <property type="evidence" value="ECO:0007669"/>
    <property type="project" value="InterPro"/>
</dbReference>
<evidence type="ECO:0000256" key="2">
    <source>
        <dbReference type="ARBA" id="ARBA00010790"/>
    </source>
</evidence>
<dbReference type="Gene3D" id="3.50.50.60">
    <property type="entry name" value="FAD/NAD(P)-binding domain"/>
    <property type="match status" value="1"/>
</dbReference>
<dbReference type="RefSeq" id="XP_003745327.1">
    <property type="nucleotide sequence ID" value="XM_003745279.2"/>
</dbReference>
<evidence type="ECO:0000256" key="5">
    <source>
        <dbReference type="PIRSR" id="PIRSR000137-1"/>
    </source>
</evidence>
<dbReference type="InterPro" id="IPR012132">
    <property type="entry name" value="GMC_OxRdtase"/>
</dbReference>
<proteinExistence type="inferred from homology"/>
<feature type="active site" description="Proton acceptor" evidence="5">
    <location>
        <position position="651"/>
    </location>
</feature>
<dbReference type="Gene3D" id="3.30.560.10">
    <property type="entry name" value="Glucose Oxidase, domain 3"/>
    <property type="match status" value="1"/>
</dbReference>
<reference evidence="9" key="1">
    <citation type="submission" date="2025-08" db="UniProtKB">
        <authorList>
            <consortium name="RefSeq"/>
        </authorList>
    </citation>
    <scope>IDENTIFICATION</scope>
</reference>
<dbReference type="PANTHER" id="PTHR11552">
    <property type="entry name" value="GLUCOSE-METHANOL-CHOLINE GMC OXIDOREDUCTASE"/>
    <property type="match status" value="1"/>
</dbReference>
<dbReference type="InterPro" id="IPR036188">
    <property type="entry name" value="FAD/NAD-bd_sf"/>
</dbReference>
<keyword evidence="8" id="KW-1185">Reference proteome</keyword>
<feature type="binding site" evidence="6">
    <location>
        <begin position="606"/>
        <end position="607"/>
    </location>
    <ligand>
        <name>FAD</name>
        <dbReference type="ChEBI" id="CHEBI:57692"/>
    </ligand>
</feature>
<dbReference type="Proteomes" id="UP000694867">
    <property type="component" value="Unplaced"/>
</dbReference>
<accession>A0AAJ6VZ01</accession>
<name>A0AAJ6VZ01_9ACAR</name>
<dbReference type="KEGG" id="goe:100904426"/>
<evidence type="ECO:0000313" key="9">
    <source>
        <dbReference type="RefSeq" id="XP_003745327.1"/>
    </source>
</evidence>
<protein>
    <submittedName>
        <fullName evidence="9">Uncharacterized protein LOC100904426</fullName>
    </submittedName>
</protein>
<keyword evidence="3" id="KW-0285">Flavoprotein</keyword>
<evidence type="ECO:0000259" key="7">
    <source>
        <dbReference type="PROSITE" id="PS00624"/>
    </source>
</evidence>
<feature type="active site" description="Proton donor" evidence="5">
    <location>
        <position position="607"/>
    </location>
</feature>
<dbReference type="SUPFAM" id="SSF54373">
    <property type="entry name" value="FAD-linked reductases, C-terminal domain"/>
    <property type="match status" value="1"/>
</dbReference>
<dbReference type="InterPro" id="IPR007867">
    <property type="entry name" value="GMC_OxRtase_C"/>
</dbReference>
<dbReference type="PIRSF" id="PIRSF000137">
    <property type="entry name" value="Alcohol_oxidase"/>
    <property type="match status" value="1"/>
</dbReference>
<dbReference type="GeneID" id="100904426"/>
<keyword evidence="4 6" id="KW-0274">FAD</keyword>
<dbReference type="GO" id="GO:0016614">
    <property type="term" value="F:oxidoreductase activity, acting on CH-OH group of donors"/>
    <property type="evidence" value="ECO:0007669"/>
    <property type="project" value="InterPro"/>
</dbReference>